<protein>
    <submittedName>
        <fullName evidence="1">Unannotated protein</fullName>
    </submittedName>
</protein>
<evidence type="ECO:0000313" key="1">
    <source>
        <dbReference type="EMBL" id="CAB4798270.1"/>
    </source>
</evidence>
<sequence>MDHGGELERLQSENEYLQDRLNDVYASTSWRATIALRAVERLIRRRKVLGSLWWRSTKAHHGPRVPVVHRVTLPTSHSGLGAGDASVCAIVHGFYPEVLPEFVERLLLCTRLSHVIVTHPPHVGSVQALEAFAPLVDRGVAVVSQSVENRGRDLFALVAVAQRALDTDCDAFIKVHTKKSAYLPNGAGESWRQGLLAGLLPSSEAVEKQVAFIVNAPVAGFAAPRRWIDAVERDIMNRSVVRRLARRGGLRGRRRSQMLYPTGTMYWCGRNWLTFVRDLGLRPDEFDPEPLRHIANFAHGMERLIGCFVADRRASVWLTSFDADR</sequence>
<dbReference type="EMBL" id="CAFAAJ010000038">
    <property type="protein sequence ID" value="CAB4798270.1"/>
    <property type="molecule type" value="Genomic_DNA"/>
</dbReference>
<organism evidence="1">
    <name type="scientific">freshwater metagenome</name>
    <dbReference type="NCBI Taxonomy" id="449393"/>
    <lineage>
        <taxon>unclassified sequences</taxon>
        <taxon>metagenomes</taxon>
        <taxon>ecological metagenomes</taxon>
    </lineage>
</organism>
<dbReference type="InterPro" id="IPR007739">
    <property type="entry name" value="RgpF"/>
</dbReference>
<name>A0A6J6XLP3_9ZZZZ</name>
<dbReference type="Pfam" id="PF05045">
    <property type="entry name" value="RgpF"/>
    <property type="match status" value="1"/>
</dbReference>
<gene>
    <name evidence="1" type="ORF">UFOPK3001_00783</name>
    <name evidence="2" type="ORF">UFOPK3954_00050</name>
</gene>
<dbReference type="EMBL" id="CAFBON010000002">
    <property type="protein sequence ID" value="CAB4973149.1"/>
    <property type="molecule type" value="Genomic_DNA"/>
</dbReference>
<accession>A0A6J6XLP3</accession>
<proteinExistence type="predicted"/>
<evidence type="ECO:0000313" key="2">
    <source>
        <dbReference type="EMBL" id="CAB4973149.1"/>
    </source>
</evidence>
<dbReference type="AlphaFoldDB" id="A0A6J6XLP3"/>
<reference evidence="1" key="1">
    <citation type="submission" date="2020-05" db="EMBL/GenBank/DDBJ databases">
        <authorList>
            <person name="Chiriac C."/>
            <person name="Salcher M."/>
            <person name="Ghai R."/>
            <person name="Kavagutti S V."/>
        </authorList>
    </citation>
    <scope>NUCLEOTIDE SEQUENCE</scope>
</reference>